<proteinExistence type="predicted"/>
<sequence length="170" mass="20469">MLIRLIVSLILFYSFTQSFIFALHLHDHYSTKEFFRLLTKFGIQKTDQHRPDDTFGYIYGNITLDCPKNNCSSLTKTILFLILDYDYFLPLYKKQRLQSCSDMMKQIQTIAFHRQCNEQGTEDFWRHIPCQQDHLCSDEDQPTNVIHNQQFTFKIRDINQPRFVRFFVFC</sequence>
<dbReference type="Proteomes" id="UP000663889">
    <property type="component" value="Unassembled WGS sequence"/>
</dbReference>
<dbReference type="EMBL" id="CAJNOU010003641">
    <property type="protein sequence ID" value="CAF1401594.1"/>
    <property type="molecule type" value="Genomic_DNA"/>
</dbReference>
<reference evidence="1" key="1">
    <citation type="submission" date="2021-02" db="EMBL/GenBank/DDBJ databases">
        <authorList>
            <person name="Nowell W R."/>
        </authorList>
    </citation>
    <scope>NUCLEOTIDE SEQUENCE</scope>
</reference>
<dbReference type="AlphaFoldDB" id="A0A815L1V5"/>
<comment type="caution">
    <text evidence="1">The sequence shown here is derived from an EMBL/GenBank/DDBJ whole genome shotgun (WGS) entry which is preliminary data.</text>
</comment>
<gene>
    <name evidence="1" type="ORF">SEV965_LOCUS31470</name>
</gene>
<name>A0A815L1V5_9BILA</name>
<protein>
    <submittedName>
        <fullName evidence="1">Uncharacterized protein</fullName>
    </submittedName>
</protein>
<organism evidence="1 2">
    <name type="scientific">Rotaria sordida</name>
    <dbReference type="NCBI Taxonomy" id="392033"/>
    <lineage>
        <taxon>Eukaryota</taxon>
        <taxon>Metazoa</taxon>
        <taxon>Spiralia</taxon>
        <taxon>Gnathifera</taxon>
        <taxon>Rotifera</taxon>
        <taxon>Eurotatoria</taxon>
        <taxon>Bdelloidea</taxon>
        <taxon>Philodinida</taxon>
        <taxon>Philodinidae</taxon>
        <taxon>Rotaria</taxon>
    </lineage>
</organism>
<accession>A0A815L1V5</accession>
<evidence type="ECO:0000313" key="2">
    <source>
        <dbReference type="Proteomes" id="UP000663889"/>
    </source>
</evidence>
<evidence type="ECO:0000313" key="1">
    <source>
        <dbReference type="EMBL" id="CAF1401594.1"/>
    </source>
</evidence>